<comment type="similarity">
    <text evidence="1 2">Belongs to the fructosamine kinase family.</text>
</comment>
<dbReference type="Proteomes" id="UP000198672">
    <property type="component" value="Unassembled WGS sequence"/>
</dbReference>
<protein>
    <submittedName>
        <fullName evidence="3">Fructosamine-3-kinase</fullName>
    </submittedName>
</protein>
<dbReference type="PANTHER" id="PTHR12149:SF8">
    <property type="entry name" value="PROTEIN-RIBULOSAMINE 3-KINASE"/>
    <property type="match status" value="1"/>
</dbReference>
<dbReference type="AlphaFoldDB" id="A0A1H3E216"/>
<name>A0A1H3E216_ALLWA</name>
<dbReference type="Pfam" id="PF03881">
    <property type="entry name" value="Fructosamin_kin"/>
    <property type="match status" value="1"/>
</dbReference>
<dbReference type="Gene3D" id="3.30.200.20">
    <property type="entry name" value="Phosphorylase Kinase, domain 1"/>
    <property type="match status" value="1"/>
</dbReference>
<dbReference type="InterPro" id="IPR016477">
    <property type="entry name" value="Fructo-/Ketosamine-3-kinase"/>
</dbReference>
<dbReference type="RefSeq" id="WP_091332734.1">
    <property type="nucleotide sequence ID" value="NZ_FNOW01000011.1"/>
</dbReference>
<dbReference type="InterPro" id="IPR011009">
    <property type="entry name" value="Kinase-like_dom_sf"/>
</dbReference>
<dbReference type="STRING" id="61595.SAMN05421644_11114"/>
<dbReference type="PIRSF" id="PIRSF006221">
    <property type="entry name" value="Ketosamine-3-kinase"/>
    <property type="match status" value="1"/>
</dbReference>
<sequence>MTDWTHIAAQLSAATGIPVHIQRQRPIGGGCINRAALIDDGSRTWFVKLNSRDRVTMFEAEAAGLSALAAAHAFRVPEPICVGVTADESFLVLERLDLSGRLDSVRVGQQLAALHRHTADRYGWHRDNTIGSTPQLNTLHPDWASFWRDCRLAPQLIRAAANGYHGRLQRSGERLLSQLAVFLDHRPPASLLHGDLWGGNIGATAAGEAVIFDPAVYHGDREADLAMTELFGGFDASFQAAYREAWPLDPAYRTRKQLYNLYHILNHLNLFGGGYLEQAQSMMDSVLAEAA</sequence>
<evidence type="ECO:0000256" key="2">
    <source>
        <dbReference type="PIRNR" id="PIRNR006221"/>
    </source>
</evidence>
<keyword evidence="2 3" id="KW-0418">Kinase</keyword>
<dbReference type="Gene3D" id="3.90.1200.10">
    <property type="match status" value="1"/>
</dbReference>
<dbReference type="PANTHER" id="PTHR12149">
    <property type="entry name" value="FRUCTOSAMINE 3 KINASE-RELATED PROTEIN"/>
    <property type="match status" value="1"/>
</dbReference>
<evidence type="ECO:0000313" key="3">
    <source>
        <dbReference type="EMBL" id="SDX72716.1"/>
    </source>
</evidence>
<accession>A0A1H3E216</accession>
<reference evidence="4" key="1">
    <citation type="submission" date="2016-10" db="EMBL/GenBank/DDBJ databases">
        <authorList>
            <person name="Varghese N."/>
            <person name="Submissions S."/>
        </authorList>
    </citation>
    <scope>NUCLEOTIDE SEQUENCE [LARGE SCALE GENOMIC DNA]</scope>
    <source>
        <strain evidence="4">DSM 173</strain>
    </source>
</reference>
<proteinExistence type="inferred from homology"/>
<dbReference type="SUPFAM" id="SSF56112">
    <property type="entry name" value="Protein kinase-like (PK-like)"/>
    <property type="match status" value="1"/>
</dbReference>
<dbReference type="OrthoDB" id="5291879at2"/>
<organism evidence="3 4">
    <name type="scientific">Allochromatium warmingii</name>
    <name type="common">Chromatium warmingii</name>
    <dbReference type="NCBI Taxonomy" id="61595"/>
    <lineage>
        <taxon>Bacteria</taxon>
        <taxon>Pseudomonadati</taxon>
        <taxon>Pseudomonadota</taxon>
        <taxon>Gammaproteobacteria</taxon>
        <taxon>Chromatiales</taxon>
        <taxon>Chromatiaceae</taxon>
        <taxon>Allochromatium</taxon>
    </lineage>
</organism>
<dbReference type="GO" id="GO:0016301">
    <property type="term" value="F:kinase activity"/>
    <property type="evidence" value="ECO:0007669"/>
    <property type="project" value="UniProtKB-UniRule"/>
</dbReference>
<evidence type="ECO:0000256" key="1">
    <source>
        <dbReference type="ARBA" id="ARBA00009460"/>
    </source>
</evidence>
<gene>
    <name evidence="3" type="ORF">SAMN05421644_11114</name>
</gene>
<keyword evidence="4" id="KW-1185">Reference proteome</keyword>
<keyword evidence="2" id="KW-0808">Transferase</keyword>
<evidence type="ECO:0000313" key="4">
    <source>
        <dbReference type="Proteomes" id="UP000198672"/>
    </source>
</evidence>
<dbReference type="EMBL" id="FNOW01000011">
    <property type="protein sequence ID" value="SDX72716.1"/>
    <property type="molecule type" value="Genomic_DNA"/>
</dbReference>